<dbReference type="PANTHER" id="PTHR19855">
    <property type="entry name" value="WD40 REPEAT PROTEIN 12, 37"/>
    <property type="match status" value="1"/>
</dbReference>
<dbReference type="SMART" id="SM00256">
    <property type="entry name" value="FBOX"/>
    <property type="match status" value="1"/>
</dbReference>
<keyword evidence="1 3" id="KW-0853">WD repeat</keyword>
<name>A0ABR0Y8X0_HUSHU</name>
<reference evidence="6 7" key="1">
    <citation type="submission" date="2021-05" db="EMBL/GenBank/DDBJ databases">
        <authorList>
            <person name="Zahm M."/>
            <person name="Klopp C."/>
            <person name="Cabau C."/>
            <person name="Kuhl H."/>
            <person name="Suciu R."/>
            <person name="Ciorpac M."/>
            <person name="Holostenco D."/>
            <person name="Gessner J."/>
            <person name="Wuertz S."/>
            <person name="Hohne C."/>
            <person name="Stock M."/>
            <person name="Gislard M."/>
            <person name="Lluch J."/>
            <person name="Milhes M."/>
            <person name="Lampietro C."/>
            <person name="Lopez Roques C."/>
            <person name="Donnadieu C."/>
            <person name="Du K."/>
            <person name="Schartl M."/>
            <person name="Guiguen Y."/>
        </authorList>
    </citation>
    <scope>NUCLEOTIDE SEQUENCE [LARGE SCALE GENOMIC DNA]</scope>
    <source>
        <strain evidence="6">Hh-F2</strain>
        <tissue evidence="6">Blood</tissue>
    </source>
</reference>
<dbReference type="PROSITE" id="PS50181">
    <property type="entry name" value="FBOX"/>
    <property type="match status" value="1"/>
</dbReference>
<dbReference type="InterPro" id="IPR001680">
    <property type="entry name" value="WD40_rpt"/>
</dbReference>
<dbReference type="SMART" id="SM00320">
    <property type="entry name" value="WD40"/>
    <property type="match status" value="6"/>
</dbReference>
<feature type="compositionally biased region" description="Polar residues" evidence="4">
    <location>
        <begin position="9"/>
        <end position="19"/>
    </location>
</feature>
<gene>
    <name evidence="6" type="ORF">HHUSO_G33236</name>
</gene>
<dbReference type="PROSITE" id="PS00678">
    <property type="entry name" value="WD_REPEATS_1"/>
    <property type="match status" value="2"/>
</dbReference>
<dbReference type="PROSITE" id="PS50082">
    <property type="entry name" value="WD_REPEATS_2"/>
    <property type="match status" value="2"/>
</dbReference>
<evidence type="ECO:0000256" key="1">
    <source>
        <dbReference type="ARBA" id="ARBA00022574"/>
    </source>
</evidence>
<dbReference type="Gene3D" id="2.130.10.10">
    <property type="entry name" value="YVTN repeat-like/Quinoprotein amine dehydrogenase"/>
    <property type="match status" value="2"/>
</dbReference>
<dbReference type="PANTHER" id="PTHR19855:SF34">
    <property type="entry name" value="F-BOX_WD REPEAT-CONTAINING PROTEIN 9"/>
    <property type="match status" value="1"/>
</dbReference>
<dbReference type="InterPro" id="IPR015943">
    <property type="entry name" value="WD40/YVTN_repeat-like_dom_sf"/>
</dbReference>
<dbReference type="Gene3D" id="1.20.1280.50">
    <property type="match status" value="1"/>
</dbReference>
<evidence type="ECO:0000313" key="7">
    <source>
        <dbReference type="Proteomes" id="UP001369086"/>
    </source>
</evidence>
<sequence>MRSLFGASGTENSGGTSPACQMADQHEPEPDRSDARCGATSRQSETDPSPEQQTCRSAPALETPSSCVHSTPSGEGSSLLLSLPWEVLLHVTSYLPARIVVDVLPQVCRSLRALASDRLTWKVRAQRRLHPAGGGTFPLLETPDFDWPAACLELEEHLSRWSDEGGGAERFSLTEGHFASVESVLLLNGGTVCASGSRDRNVVLWDLRRLGEGEAEVEGEGGAQVSTLLGNQRYSTHRGWVWCLAARGSLLCSGSFDSTIKTWDLGACGAPLSEIRGRDAVLCLSCLSDVVVAGSFDKRVSVYDPRCAEPLLQSLELHARAVLTLSADDRHIVSGSEDRSLAVFDRRAGKLLQRMQLSSYLLSLCPQPPFLWAGDNQGELHALRWQDGLLSPLGRFDVGHRALLTGVQVSLGTLYTCATDKTLKVHVPSDPPKTLCTVQHQEVFNGISVEGGVLAAASGDMSVEIWKMKKSP</sequence>
<proteinExistence type="predicted"/>
<evidence type="ECO:0000259" key="5">
    <source>
        <dbReference type="PROSITE" id="PS50181"/>
    </source>
</evidence>
<dbReference type="Pfam" id="PF00400">
    <property type="entry name" value="WD40"/>
    <property type="match status" value="3"/>
</dbReference>
<evidence type="ECO:0000313" key="6">
    <source>
        <dbReference type="EMBL" id="KAK6468868.1"/>
    </source>
</evidence>
<protein>
    <submittedName>
        <fullName evidence="6">F-box/WD repeat-containing protein 9</fullName>
    </submittedName>
</protein>
<dbReference type="EMBL" id="JAHFZB010000042">
    <property type="protein sequence ID" value="KAK6468868.1"/>
    <property type="molecule type" value="Genomic_DNA"/>
</dbReference>
<dbReference type="SUPFAM" id="SSF50978">
    <property type="entry name" value="WD40 repeat-like"/>
    <property type="match status" value="1"/>
</dbReference>
<dbReference type="InterPro" id="IPR020472">
    <property type="entry name" value="WD40_PAC1"/>
</dbReference>
<dbReference type="PRINTS" id="PR00320">
    <property type="entry name" value="GPROTEINBRPT"/>
</dbReference>
<dbReference type="PROSITE" id="PS50294">
    <property type="entry name" value="WD_REPEATS_REGION"/>
    <property type="match status" value="1"/>
</dbReference>
<dbReference type="Pfam" id="PF12937">
    <property type="entry name" value="F-box-like"/>
    <property type="match status" value="1"/>
</dbReference>
<feature type="repeat" description="WD" evidence="3">
    <location>
        <begin position="174"/>
        <end position="208"/>
    </location>
</feature>
<comment type="caution">
    <text evidence="6">The sequence shown here is derived from an EMBL/GenBank/DDBJ whole genome shotgun (WGS) entry which is preliminary data.</text>
</comment>
<evidence type="ECO:0000256" key="4">
    <source>
        <dbReference type="SAM" id="MobiDB-lite"/>
    </source>
</evidence>
<keyword evidence="2" id="KW-0677">Repeat</keyword>
<feature type="compositionally biased region" description="Basic and acidic residues" evidence="4">
    <location>
        <begin position="24"/>
        <end position="35"/>
    </location>
</feature>
<evidence type="ECO:0000256" key="2">
    <source>
        <dbReference type="ARBA" id="ARBA00022737"/>
    </source>
</evidence>
<feature type="region of interest" description="Disordered" evidence="4">
    <location>
        <begin position="1"/>
        <end position="70"/>
    </location>
</feature>
<dbReference type="InterPro" id="IPR036047">
    <property type="entry name" value="F-box-like_dom_sf"/>
</dbReference>
<dbReference type="InterPro" id="IPR036322">
    <property type="entry name" value="WD40_repeat_dom_sf"/>
</dbReference>
<dbReference type="CDD" id="cd22135">
    <property type="entry name" value="F-box_FBXW9"/>
    <property type="match status" value="1"/>
</dbReference>
<feature type="repeat" description="WD" evidence="3">
    <location>
        <begin position="234"/>
        <end position="265"/>
    </location>
</feature>
<organism evidence="6 7">
    <name type="scientific">Huso huso</name>
    <name type="common">Beluga</name>
    <name type="synonym">Acipenser huso</name>
    <dbReference type="NCBI Taxonomy" id="61971"/>
    <lineage>
        <taxon>Eukaryota</taxon>
        <taxon>Metazoa</taxon>
        <taxon>Chordata</taxon>
        <taxon>Craniata</taxon>
        <taxon>Vertebrata</taxon>
        <taxon>Euteleostomi</taxon>
        <taxon>Actinopterygii</taxon>
        <taxon>Chondrostei</taxon>
        <taxon>Acipenseriformes</taxon>
        <taxon>Acipenseridae</taxon>
        <taxon>Huso</taxon>
    </lineage>
</organism>
<accession>A0ABR0Y8X0</accession>
<dbReference type="Proteomes" id="UP001369086">
    <property type="component" value="Unassembled WGS sequence"/>
</dbReference>
<feature type="compositionally biased region" description="Polar residues" evidence="4">
    <location>
        <begin position="40"/>
        <end position="56"/>
    </location>
</feature>
<feature type="domain" description="F-box" evidence="5">
    <location>
        <begin position="77"/>
        <end position="124"/>
    </location>
</feature>
<dbReference type="InterPro" id="IPR019775">
    <property type="entry name" value="WD40_repeat_CS"/>
</dbReference>
<dbReference type="SUPFAM" id="SSF81383">
    <property type="entry name" value="F-box domain"/>
    <property type="match status" value="1"/>
</dbReference>
<keyword evidence="7" id="KW-1185">Reference proteome</keyword>
<dbReference type="InterPro" id="IPR001810">
    <property type="entry name" value="F-box_dom"/>
</dbReference>
<evidence type="ECO:0000256" key="3">
    <source>
        <dbReference type="PROSITE-ProRule" id="PRU00221"/>
    </source>
</evidence>